<organism evidence="10 11">
    <name type="scientific">Dioszegia hungarica</name>
    <dbReference type="NCBI Taxonomy" id="4972"/>
    <lineage>
        <taxon>Eukaryota</taxon>
        <taxon>Fungi</taxon>
        <taxon>Dikarya</taxon>
        <taxon>Basidiomycota</taxon>
        <taxon>Agaricomycotina</taxon>
        <taxon>Tremellomycetes</taxon>
        <taxon>Tremellales</taxon>
        <taxon>Bulleribasidiaceae</taxon>
        <taxon>Dioszegia</taxon>
    </lineage>
</organism>
<keyword evidence="3" id="KW-0813">Transport</keyword>
<evidence type="ECO:0000256" key="2">
    <source>
        <dbReference type="ARBA" id="ARBA00010992"/>
    </source>
</evidence>
<dbReference type="SUPFAM" id="SSF103473">
    <property type="entry name" value="MFS general substrate transporter"/>
    <property type="match status" value="1"/>
</dbReference>
<dbReference type="InterPro" id="IPR036259">
    <property type="entry name" value="MFS_trans_sf"/>
</dbReference>
<accession>A0AA38H3Z9</accession>
<feature type="transmembrane region" description="Helical" evidence="8">
    <location>
        <begin position="363"/>
        <end position="386"/>
    </location>
</feature>
<feature type="region of interest" description="Disordered" evidence="7">
    <location>
        <begin position="472"/>
        <end position="503"/>
    </location>
</feature>
<dbReference type="Proteomes" id="UP001164286">
    <property type="component" value="Unassembled WGS sequence"/>
</dbReference>
<dbReference type="PANTHER" id="PTHR48022">
    <property type="entry name" value="PLASTIDIC GLUCOSE TRANSPORTER 4"/>
    <property type="match status" value="1"/>
</dbReference>
<dbReference type="GeneID" id="77728426"/>
<dbReference type="GO" id="GO:0005351">
    <property type="term" value="F:carbohydrate:proton symporter activity"/>
    <property type="evidence" value="ECO:0007669"/>
    <property type="project" value="TreeGrafter"/>
</dbReference>
<evidence type="ECO:0000256" key="8">
    <source>
        <dbReference type="SAM" id="Phobius"/>
    </source>
</evidence>
<sequence length="503" mass="55277">MAGGFAELQNNANPIWYRDKGLRKMSLHVVMIFFAVFTFGYDGAYLNGLLIVPAWGKYFGNPAGQDLGLITASFYFPKIITPPLAAWISDKYGRRVSIMVGSVVTLAGGLLGAFSTSRGQFIGGRVMVGAGQAFHQAVAPPLLQELAHPRVRGIVGAMYLGIFFVGSIFSAFLTLGMINWDSEWAWRLPTLLQVLGTIIISSYILAGQMPESPRWQLRNGRGDRALKTLAELHANGDENDELVRYEFAEMEESLRADEGAATVSYLEFFRTHGNRRRLLVTCVVAAGAQLGGITEPPRQAGINAGLSIWGLVCVMTAAQFIDRLGRRVLWMQGLIGMFIWFSFITALSGAFASTGSQAIGTAVIPFLFLFQMANTTSFTTVAYMYATEINPYALRSKALSIYISVQGVALSFNQYVNPIALAAIAWKYYFVFSGIQIFLIVFAWFFFLETRGCTIEEASLLYDGPEAVARASEKAAQDTHDMPAKKEDAEQEFVEGGDVRRTA</sequence>
<feature type="compositionally biased region" description="Basic and acidic residues" evidence="7">
    <location>
        <begin position="472"/>
        <end position="488"/>
    </location>
</feature>
<evidence type="ECO:0000256" key="5">
    <source>
        <dbReference type="ARBA" id="ARBA00022989"/>
    </source>
</evidence>
<evidence type="ECO:0000313" key="11">
    <source>
        <dbReference type="Proteomes" id="UP001164286"/>
    </source>
</evidence>
<dbReference type="InterPro" id="IPR050360">
    <property type="entry name" value="MFS_Sugar_Transporters"/>
</dbReference>
<feature type="transmembrane region" description="Helical" evidence="8">
    <location>
        <begin position="67"/>
        <end position="89"/>
    </location>
</feature>
<evidence type="ECO:0000256" key="3">
    <source>
        <dbReference type="ARBA" id="ARBA00022448"/>
    </source>
</evidence>
<feature type="transmembrane region" description="Helical" evidence="8">
    <location>
        <begin position="398"/>
        <end position="416"/>
    </location>
</feature>
<dbReference type="PANTHER" id="PTHR48022:SF52">
    <property type="entry name" value="SUGAR TRANSPORTER, PUTATIVE-RELATED"/>
    <property type="match status" value="1"/>
</dbReference>
<evidence type="ECO:0000256" key="4">
    <source>
        <dbReference type="ARBA" id="ARBA00022692"/>
    </source>
</evidence>
<feature type="transmembrane region" description="Helical" evidence="8">
    <location>
        <begin position="96"/>
        <end position="116"/>
    </location>
</feature>
<comment type="caution">
    <text evidence="10">The sequence shown here is derived from an EMBL/GenBank/DDBJ whole genome shotgun (WGS) entry which is preliminary data.</text>
</comment>
<evidence type="ECO:0000259" key="9">
    <source>
        <dbReference type="PROSITE" id="PS50850"/>
    </source>
</evidence>
<evidence type="ECO:0000256" key="1">
    <source>
        <dbReference type="ARBA" id="ARBA00004141"/>
    </source>
</evidence>
<comment type="similarity">
    <text evidence="2">Belongs to the major facilitator superfamily. Sugar transporter (TC 2.A.1.1) family.</text>
</comment>
<name>A0AA38H3Z9_9TREE</name>
<dbReference type="PROSITE" id="PS50850">
    <property type="entry name" value="MFS"/>
    <property type="match status" value="1"/>
</dbReference>
<comment type="subcellular location">
    <subcellularLocation>
        <location evidence="1">Membrane</location>
        <topology evidence="1">Multi-pass membrane protein</topology>
    </subcellularLocation>
</comment>
<evidence type="ECO:0000256" key="6">
    <source>
        <dbReference type="ARBA" id="ARBA00023136"/>
    </source>
</evidence>
<dbReference type="PROSITE" id="PS00216">
    <property type="entry name" value="SUGAR_TRANSPORT_1"/>
    <property type="match status" value="2"/>
</dbReference>
<evidence type="ECO:0000313" key="10">
    <source>
        <dbReference type="EMBL" id="KAI9631839.1"/>
    </source>
</evidence>
<feature type="transmembrane region" description="Helical" evidence="8">
    <location>
        <begin position="300"/>
        <end position="321"/>
    </location>
</feature>
<protein>
    <submittedName>
        <fullName evidence="10">General substrate transporter</fullName>
    </submittedName>
</protein>
<dbReference type="InterPro" id="IPR005828">
    <property type="entry name" value="MFS_sugar_transport-like"/>
</dbReference>
<dbReference type="InterPro" id="IPR020846">
    <property type="entry name" value="MFS_dom"/>
</dbReference>
<reference evidence="10" key="1">
    <citation type="journal article" date="2022" name="G3 (Bethesda)">
        <title>High quality genome of the basidiomycete yeast Dioszegia hungarica PDD-24b-2 isolated from cloud water.</title>
        <authorList>
            <person name="Jarrige D."/>
            <person name="Haridas S."/>
            <person name="Bleykasten-Grosshans C."/>
            <person name="Joly M."/>
            <person name="Nadalig T."/>
            <person name="Sancelme M."/>
            <person name="Vuilleumier S."/>
            <person name="Grigoriev I.V."/>
            <person name="Amato P."/>
            <person name="Bringel F."/>
        </authorList>
    </citation>
    <scope>NUCLEOTIDE SEQUENCE</scope>
    <source>
        <strain evidence="10">PDD-24b-2</strain>
    </source>
</reference>
<keyword evidence="5 8" id="KW-1133">Transmembrane helix</keyword>
<dbReference type="AlphaFoldDB" id="A0AA38H3Z9"/>
<dbReference type="Pfam" id="PF00083">
    <property type="entry name" value="Sugar_tr"/>
    <property type="match status" value="1"/>
</dbReference>
<evidence type="ECO:0000256" key="7">
    <source>
        <dbReference type="SAM" id="MobiDB-lite"/>
    </source>
</evidence>
<dbReference type="InterPro" id="IPR005829">
    <property type="entry name" value="Sugar_transporter_CS"/>
</dbReference>
<keyword evidence="6 8" id="KW-0472">Membrane</keyword>
<feature type="transmembrane region" description="Helical" evidence="8">
    <location>
        <begin position="328"/>
        <end position="351"/>
    </location>
</feature>
<keyword evidence="4 8" id="KW-0812">Transmembrane</keyword>
<dbReference type="GO" id="GO:0016020">
    <property type="term" value="C:membrane"/>
    <property type="evidence" value="ECO:0007669"/>
    <property type="project" value="UniProtKB-SubCell"/>
</dbReference>
<feature type="transmembrane region" description="Helical" evidence="8">
    <location>
        <begin position="155"/>
        <end position="178"/>
    </location>
</feature>
<gene>
    <name evidence="10" type="ORF">MKK02DRAFT_35621</name>
</gene>
<feature type="transmembrane region" description="Helical" evidence="8">
    <location>
        <begin position="184"/>
        <end position="206"/>
    </location>
</feature>
<proteinExistence type="inferred from homology"/>
<dbReference type="FunFam" id="1.20.1250.20:FF:000134">
    <property type="entry name" value="MFS sugar transporter protein"/>
    <property type="match status" value="1"/>
</dbReference>
<feature type="transmembrane region" description="Helical" evidence="8">
    <location>
        <begin position="428"/>
        <end position="448"/>
    </location>
</feature>
<dbReference type="Gene3D" id="1.20.1250.20">
    <property type="entry name" value="MFS general substrate transporter like domains"/>
    <property type="match status" value="1"/>
</dbReference>
<feature type="transmembrane region" description="Helical" evidence="8">
    <location>
        <begin position="27"/>
        <end position="55"/>
    </location>
</feature>
<keyword evidence="11" id="KW-1185">Reference proteome</keyword>
<dbReference type="RefSeq" id="XP_052941616.1">
    <property type="nucleotide sequence ID" value="XM_053089221.1"/>
</dbReference>
<feature type="domain" description="Major facilitator superfamily (MFS) profile" evidence="9">
    <location>
        <begin position="28"/>
        <end position="451"/>
    </location>
</feature>
<dbReference type="EMBL" id="JAKWFO010000016">
    <property type="protein sequence ID" value="KAI9631839.1"/>
    <property type="molecule type" value="Genomic_DNA"/>
</dbReference>